<evidence type="ECO:0000259" key="1">
    <source>
        <dbReference type="PROSITE" id="PS50994"/>
    </source>
</evidence>
<dbReference type="InterPro" id="IPR036397">
    <property type="entry name" value="RNaseH_sf"/>
</dbReference>
<dbReference type="Gene3D" id="3.30.420.10">
    <property type="entry name" value="Ribonuclease H-like superfamily/Ribonuclease H"/>
    <property type="match status" value="1"/>
</dbReference>
<dbReference type="GO" id="GO:0003676">
    <property type="term" value="F:nucleic acid binding"/>
    <property type="evidence" value="ECO:0007669"/>
    <property type="project" value="InterPro"/>
</dbReference>
<dbReference type="AlphaFoldDB" id="A0A151TL61"/>
<evidence type="ECO:0000313" key="3">
    <source>
        <dbReference type="Proteomes" id="UP000075243"/>
    </source>
</evidence>
<dbReference type="InterPro" id="IPR025724">
    <property type="entry name" value="GAG-pre-integrase_dom"/>
</dbReference>
<dbReference type="SUPFAM" id="SSF53098">
    <property type="entry name" value="Ribonuclease H-like"/>
    <property type="match status" value="1"/>
</dbReference>
<reference evidence="2 3" key="1">
    <citation type="journal article" date="2012" name="Nat. Biotechnol.">
        <title>Draft genome sequence of pigeonpea (Cajanus cajan), an orphan legume crop of resource-poor farmers.</title>
        <authorList>
            <person name="Varshney R.K."/>
            <person name="Chen W."/>
            <person name="Li Y."/>
            <person name="Bharti A.K."/>
            <person name="Saxena R.K."/>
            <person name="Schlueter J.A."/>
            <person name="Donoghue M.T."/>
            <person name="Azam S."/>
            <person name="Fan G."/>
            <person name="Whaley A.M."/>
            <person name="Farmer A.D."/>
            <person name="Sheridan J."/>
            <person name="Iwata A."/>
            <person name="Tuteja R."/>
            <person name="Penmetsa R.V."/>
            <person name="Wu W."/>
            <person name="Upadhyaya H.D."/>
            <person name="Yang S.P."/>
            <person name="Shah T."/>
            <person name="Saxena K.B."/>
            <person name="Michael T."/>
            <person name="McCombie W.R."/>
            <person name="Yang B."/>
            <person name="Zhang G."/>
            <person name="Yang H."/>
            <person name="Wang J."/>
            <person name="Spillane C."/>
            <person name="Cook D.R."/>
            <person name="May G.D."/>
            <person name="Xu X."/>
            <person name="Jackson S.A."/>
        </authorList>
    </citation>
    <scope>NUCLEOTIDE SEQUENCE [LARGE SCALE GENOMIC DNA]</scope>
    <source>
        <strain evidence="3">cv. Asha</strain>
    </source>
</reference>
<protein>
    <submittedName>
        <fullName evidence="2">Retrovirus-related Pol polyprotein from transposon TNT 1-94</fullName>
    </submittedName>
</protein>
<feature type="domain" description="Integrase catalytic" evidence="1">
    <location>
        <begin position="85"/>
        <end position="201"/>
    </location>
</feature>
<name>A0A151TL61_CAJCA</name>
<dbReference type="GO" id="GO:0015074">
    <property type="term" value="P:DNA integration"/>
    <property type="evidence" value="ECO:0007669"/>
    <property type="project" value="InterPro"/>
</dbReference>
<dbReference type="InterPro" id="IPR012337">
    <property type="entry name" value="RNaseH-like_sf"/>
</dbReference>
<accession>A0A151TL61</accession>
<organism evidence="2 3">
    <name type="scientific">Cajanus cajan</name>
    <name type="common">Pigeon pea</name>
    <name type="synonym">Cajanus indicus</name>
    <dbReference type="NCBI Taxonomy" id="3821"/>
    <lineage>
        <taxon>Eukaryota</taxon>
        <taxon>Viridiplantae</taxon>
        <taxon>Streptophyta</taxon>
        <taxon>Embryophyta</taxon>
        <taxon>Tracheophyta</taxon>
        <taxon>Spermatophyta</taxon>
        <taxon>Magnoliopsida</taxon>
        <taxon>eudicotyledons</taxon>
        <taxon>Gunneridae</taxon>
        <taxon>Pentapetalae</taxon>
        <taxon>rosids</taxon>
        <taxon>fabids</taxon>
        <taxon>Fabales</taxon>
        <taxon>Fabaceae</taxon>
        <taxon>Papilionoideae</taxon>
        <taxon>50 kb inversion clade</taxon>
        <taxon>NPAAA clade</taxon>
        <taxon>indigoferoid/millettioid clade</taxon>
        <taxon>Phaseoleae</taxon>
        <taxon>Cajanus</taxon>
    </lineage>
</organism>
<dbReference type="InterPro" id="IPR001584">
    <property type="entry name" value="Integrase_cat-core"/>
</dbReference>
<dbReference type="PANTHER" id="PTHR42648:SF18">
    <property type="entry name" value="RETROTRANSPOSON, UNCLASSIFIED-LIKE PROTEIN"/>
    <property type="match status" value="1"/>
</dbReference>
<dbReference type="OMA" id="MHFCTEN"/>
<dbReference type="Pfam" id="PF00665">
    <property type="entry name" value="rve"/>
    <property type="match status" value="1"/>
</dbReference>
<sequence length="259" mass="30301">MKGRRLESVYVMSAQEAYVNKARKNETADLWHARLGHVSYNRLKAMMKQSMLRGLPNLEMRENVVCVGCQYGKAHELPYEESKYKAKAPLELVHSDVFGPVKQLSISKNKYMITIIDDYSRYVWVDFMKEKSEALKKFIEFKEKIEKEVGSMIRCLRTDNGGEYTSKEFNQYLQKCGIRRQLTCPNTPQQNGIAERKNRHLPRQELGFVSPYEKLWNTKPSVSYFRVFGCVCYAFVQDQQENHGTSGKWMSKMHFCTEN</sequence>
<proteinExistence type="predicted"/>
<dbReference type="Pfam" id="PF13976">
    <property type="entry name" value="gag_pre-integrs"/>
    <property type="match status" value="1"/>
</dbReference>
<dbReference type="InterPro" id="IPR039537">
    <property type="entry name" value="Retrotran_Ty1/copia-like"/>
</dbReference>
<evidence type="ECO:0000313" key="2">
    <source>
        <dbReference type="EMBL" id="KYP67736.1"/>
    </source>
</evidence>
<dbReference type="PANTHER" id="PTHR42648">
    <property type="entry name" value="TRANSPOSASE, PUTATIVE-RELATED"/>
    <property type="match status" value="1"/>
</dbReference>
<dbReference type="EMBL" id="CM003607">
    <property type="protein sequence ID" value="KYP67736.1"/>
    <property type="molecule type" value="Genomic_DNA"/>
</dbReference>
<keyword evidence="3" id="KW-1185">Reference proteome</keyword>
<dbReference type="Gramene" id="C.cajan_23402.t">
    <property type="protein sequence ID" value="C.cajan_23402.t"/>
    <property type="gene ID" value="C.cajan_23402"/>
</dbReference>
<dbReference type="PROSITE" id="PS50994">
    <property type="entry name" value="INTEGRASE"/>
    <property type="match status" value="1"/>
</dbReference>
<dbReference type="Proteomes" id="UP000075243">
    <property type="component" value="Chromosome 5"/>
</dbReference>
<gene>
    <name evidence="2" type="ORF">KK1_024088</name>
</gene>